<reference evidence="2 3" key="1">
    <citation type="submission" date="2024-01" db="EMBL/GenBank/DDBJ databases">
        <title>The genomes of 5 underutilized Papilionoideae crops provide insights into root nodulation and disease resistanc.</title>
        <authorList>
            <person name="Yuan L."/>
        </authorList>
    </citation>
    <scope>NUCLEOTIDE SEQUENCE [LARGE SCALE GENOMIC DNA]</scope>
    <source>
        <strain evidence="2">ZHUSHIDOU_FW_LH</strain>
        <tissue evidence="2">Leaf</tissue>
    </source>
</reference>
<feature type="compositionally biased region" description="Basic and acidic residues" evidence="1">
    <location>
        <begin position="198"/>
        <end position="219"/>
    </location>
</feature>
<feature type="compositionally biased region" description="Basic and acidic residues" evidence="1">
    <location>
        <begin position="11"/>
        <end position="23"/>
    </location>
</feature>
<proteinExistence type="predicted"/>
<dbReference type="Proteomes" id="UP001372338">
    <property type="component" value="Unassembled WGS sequence"/>
</dbReference>
<feature type="region of interest" description="Disordered" evidence="1">
    <location>
        <begin position="147"/>
        <end position="233"/>
    </location>
</feature>
<dbReference type="EMBL" id="JAYWIO010000004">
    <property type="protein sequence ID" value="KAK7268347.1"/>
    <property type="molecule type" value="Genomic_DNA"/>
</dbReference>
<protein>
    <submittedName>
        <fullName evidence="2">Uncharacterized protein</fullName>
    </submittedName>
</protein>
<evidence type="ECO:0000313" key="3">
    <source>
        <dbReference type="Proteomes" id="UP001372338"/>
    </source>
</evidence>
<feature type="compositionally biased region" description="Polar residues" evidence="1">
    <location>
        <begin position="183"/>
        <end position="197"/>
    </location>
</feature>
<feature type="compositionally biased region" description="Polar residues" evidence="1">
    <location>
        <begin position="72"/>
        <end position="81"/>
    </location>
</feature>
<evidence type="ECO:0000313" key="2">
    <source>
        <dbReference type="EMBL" id="KAK7268347.1"/>
    </source>
</evidence>
<comment type="caution">
    <text evidence="2">The sequence shown here is derived from an EMBL/GenBank/DDBJ whole genome shotgun (WGS) entry which is preliminary data.</text>
</comment>
<dbReference type="AlphaFoldDB" id="A0AAN9F2E9"/>
<accession>A0AAN9F2E9</accession>
<name>A0AAN9F2E9_CROPI</name>
<feature type="region of interest" description="Disordered" evidence="1">
    <location>
        <begin position="60"/>
        <end position="81"/>
    </location>
</feature>
<feature type="region of interest" description="Disordered" evidence="1">
    <location>
        <begin position="1"/>
        <end position="26"/>
    </location>
</feature>
<evidence type="ECO:0000256" key="1">
    <source>
        <dbReference type="SAM" id="MobiDB-lite"/>
    </source>
</evidence>
<keyword evidence="3" id="KW-1185">Reference proteome</keyword>
<gene>
    <name evidence="2" type="ORF">RIF29_21045</name>
</gene>
<organism evidence="2 3">
    <name type="scientific">Crotalaria pallida</name>
    <name type="common">Smooth rattlebox</name>
    <name type="synonym">Crotalaria striata</name>
    <dbReference type="NCBI Taxonomy" id="3830"/>
    <lineage>
        <taxon>Eukaryota</taxon>
        <taxon>Viridiplantae</taxon>
        <taxon>Streptophyta</taxon>
        <taxon>Embryophyta</taxon>
        <taxon>Tracheophyta</taxon>
        <taxon>Spermatophyta</taxon>
        <taxon>Magnoliopsida</taxon>
        <taxon>eudicotyledons</taxon>
        <taxon>Gunneridae</taxon>
        <taxon>Pentapetalae</taxon>
        <taxon>rosids</taxon>
        <taxon>fabids</taxon>
        <taxon>Fabales</taxon>
        <taxon>Fabaceae</taxon>
        <taxon>Papilionoideae</taxon>
        <taxon>50 kb inversion clade</taxon>
        <taxon>genistoids sensu lato</taxon>
        <taxon>core genistoids</taxon>
        <taxon>Crotalarieae</taxon>
        <taxon>Crotalaria</taxon>
    </lineage>
</organism>
<sequence>METSLLARYGHKVDSCPEEKSPPENHQIILSGDIPVSATASDSIEKIPNDREGITEKIGLNPEVNKGDGSDMGNTSTVNNKSEPSIFGPWMLVRRSSWFKGKGFAAIKENKQGLMNGSRFSSLIEETGMEIEDTTQSRGLLEDTVNNINKEEGFGPTSKKIKVRNPLAGKNPQNRPKQLPKGPSSSQKQISVTTKAKVSNDKKKDPTEAKDEPPRHNNKMDSAILHRMRVLQK</sequence>